<evidence type="ECO:0000313" key="2">
    <source>
        <dbReference type="EMBL" id="NYA70676.1"/>
    </source>
</evidence>
<dbReference type="EMBL" id="JACBJI010000002">
    <property type="protein sequence ID" value="NYA70676.1"/>
    <property type="molecule type" value="Genomic_DNA"/>
</dbReference>
<dbReference type="RefSeq" id="WP_176005502.1">
    <property type="nucleotide sequence ID" value="NZ_JABWMI010000009.1"/>
</dbReference>
<dbReference type="AlphaFoldDB" id="A0A7Y8Y149"/>
<comment type="caution">
    <text evidence="2">The sequence shown here is derived from an EMBL/GenBank/DDBJ whole genome shotgun (WGS) entry which is preliminary data.</text>
</comment>
<reference evidence="2 3" key="1">
    <citation type="submission" date="2020-07" db="EMBL/GenBank/DDBJ databases">
        <authorList>
            <person name="Sun Q."/>
        </authorList>
    </citation>
    <scope>NUCLEOTIDE SEQUENCE [LARGE SCALE GENOMIC DNA]</scope>
    <source>
        <strain evidence="2 3">MAH-1</strain>
    </source>
</reference>
<sequence>MAPTRLSQLFFVPILLLLFGSVSSQNQTASYYEPCSYYGEDVSHEIKMYPASEHAKKVINGIISVIGLRPNFEIREANVPNAAAVVLDSKRYILYNAEFMDDINTASGTYWAGISILAHEIGHHLNGHTLDSDGSRPDTELEADEFSGFVLNKMGASLKESQAAMAVAASQRASHTHPAKSDRLRAIALGWNTANGQDGTVSKNADSRRNVERPVVVKREVEQPVIEERRIAFDVSFTSDDGVYYITDQGHLINVEQDGFYLIGNLSESNKRGYKLMISDKNYNYLYIATGGGIENGVGKRVGTIRKHEF</sequence>
<proteinExistence type="predicted"/>
<keyword evidence="3" id="KW-1185">Reference proteome</keyword>
<feature type="signal peptide" evidence="1">
    <location>
        <begin position="1"/>
        <end position="24"/>
    </location>
</feature>
<accession>A0A7Y8Y149</accession>
<protein>
    <submittedName>
        <fullName evidence="2">Membrane-binding protein</fullName>
    </submittedName>
</protein>
<keyword evidence="1" id="KW-0732">Signal</keyword>
<evidence type="ECO:0000313" key="3">
    <source>
        <dbReference type="Proteomes" id="UP000535020"/>
    </source>
</evidence>
<dbReference type="Proteomes" id="UP000535020">
    <property type="component" value="Unassembled WGS sequence"/>
</dbReference>
<feature type="chain" id="PRO_5031118042" evidence="1">
    <location>
        <begin position="25"/>
        <end position="310"/>
    </location>
</feature>
<gene>
    <name evidence="2" type="ORF">HZF10_07075</name>
</gene>
<name>A0A7Y8Y149_9FLAO</name>
<organism evidence="2 3">
    <name type="scientific">Flavobacterium agri</name>
    <dbReference type="NCBI Taxonomy" id="2743471"/>
    <lineage>
        <taxon>Bacteria</taxon>
        <taxon>Pseudomonadati</taxon>
        <taxon>Bacteroidota</taxon>
        <taxon>Flavobacteriia</taxon>
        <taxon>Flavobacteriales</taxon>
        <taxon>Flavobacteriaceae</taxon>
        <taxon>Flavobacterium</taxon>
    </lineage>
</organism>
<evidence type="ECO:0000256" key="1">
    <source>
        <dbReference type="SAM" id="SignalP"/>
    </source>
</evidence>
<dbReference type="Gene3D" id="3.30.2010.10">
    <property type="entry name" value="Metalloproteases ('zincins'), catalytic domain"/>
    <property type="match status" value="1"/>
</dbReference>